<dbReference type="Pfam" id="PF07686">
    <property type="entry name" value="V-set"/>
    <property type="match status" value="1"/>
</dbReference>
<keyword evidence="2" id="KW-0732">Signal</keyword>
<organism evidence="7 8">
    <name type="scientific">Chrysochloris asiatica</name>
    <name type="common">Cape golden mole</name>
    <dbReference type="NCBI Taxonomy" id="185453"/>
    <lineage>
        <taxon>Eukaryota</taxon>
        <taxon>Metazoa</taxon>
        <taxon>Chordata</taxon>
        <taxon>Craniata</taxon>
        <taxon>Vertebrata</taxon>
        <taxon>Euteleostomi</taxon>
        <taxon>Mammalia</taxon>
        <taxon>Eutheria</taxon>
        <taxon>Afrotheria</taxon>
        <taxon>Chrysochloridae</taxon>
        <taxon>Chrysochlorinae</taxon>
        <taxon>Chrysochloris</taxon>
    </lineage>
</organism>
<keyword evidence="7" id="KW-1185">Reference proteome</keyword>
<keyword evidence="5" id="KW-0812">Transmembrane</keyword>
<dbReference type="InterPro" id="IPR015631">
    <property type="entry name" value="CD2/SLAM_rcpt"/>
</dbReference>
<dbReference type="InterPro" id="IPR007110">
    <property type="entry name" value="Ig-like_dom"/>
</dbReference>
<dbReference type="PANTHER" id="PTHR12080">
    <property type="entry name" value="SIGNALING LYMPHOCYTIC ACTIVATION MOLECULE"/>
    <property type="match status" value="1"/>
</dbReference>
<evidence type="ECO:0000256" key="1">
    <source>
        <dbReference type="ARBA" id="ARBA00004370"/>
    </source>
</evidence>
<keyword evidence="3 5" id="KW-0472">Membrane</keyword>
<evidence type="ECO:0000313" key="7">
    <source>
        <dbReference type="Proteomes" id="UP000504623"/>
    </source>
</evidence>
<dbReference type="InterPro" id="IPR036179">
    <property type="entry name" value="Ig-like_dom_sf"/>
</dbReference>
<dbReference type="GeneID" id="102835049"/>
<gene>
    <name evidence="8" type="primary">SLAMF6</name>
</gene>
<dbReference type="SUPFAM" id="SSF48726">
    <property type="entry name" value="Immunoglobulin"/>
    <property type="match status" value="1"/>
</dbReference>
<name>A0A9B0TI63_CHRAS</name>
<dbReference type="InterPro" id="IPR003599">
    <property type="entry name" value="Ig_sub"/>
</dbReference>
<dbReference type="Gene3D" id="2.60.40.10">
    <property type="entry name" value="Immunoglobulins"/>
    <property type="match status" value="2"/>
</dbReference>
<dbReference type="Proteomes" id="UP000504623">
    <property type="component" value="Unplaced"/>
</dbReference>
<dbReference type="InterPro" id="IPR013106">
    <property type="entry name" value="Ig_V-set"/>
</dbReference>
<dbReference type="PROSITE" id="PS50835">
    <property type="entry name" value="IG_LIKE"/>
    <property type="match status" value="1"/>
</dbReference>
<dbReference type="GO" id="GO:0009897">
    <property type="term" value="C:external side of plasma membrane"/>
    <property type="evidence" value="ECO:0007669"/>
    <property type="project" value="TreeGrafter"/>
</dbReference>
<evidence type="ECO:0000256" key="5">
    <source>
        <dbReference type="SAM" id="Phobius"/>
    </source>
</evidence>
<feature type="domain" description="Ig-like" evidence="6">
    <location>
        <begin position="109"/>
        <end position="188"/>
    </location>
</feature>
<keyword evidence="4" id="KW-0325">Glycoprotein</keyword>
<evidence type="ECO:0000256" key="3">
    <source>
        <dbReference type="ARBA" id="ARBA00023136"/>
    </source>
</evidence>
<evidence type="ECO:0000259" key="6">
    <source>
        <dbReference type="PROSITE" id="PS50835"/>
    </source>
</evidence>
<comment type="subcellular location">
    <subcellularLocation>
        <location evidence="1">Membrane</location>
    </subcellularLocation>
</comment>
<evidence type="ECO:0000256" key="4">
    <source>
        <dbReference type="ARBA" id="ARBA00023180"/>
    </source>
</evidence>
<dbReference type="PANTHER" id="PTHR12080:SF16">
    <property type="entry name" value="SLAM FAMILY MEMBER 6"/>
    <property type="match status" value="1"/>
</dbReference>
<evidence type="ECO:0000256" key="2">
    <source>
        <dbReference type="ARBA" id="ARBA00022729"/>
    </source>
</evidence>
<reference evidence="8" key="1">
    <citation type="submission" date="2025-08" db="UniProtKB">
        <authorList>
            <consortium name="RefSeq"/>
        </authorList>
    </citation>
    <scope>IDENTIFICATION</scope>
    <source>
        <tissue evidence="8">Spleen</tissue>
    </source>
</reference>
<dbReference type="SMART" id="SM00409">
    <property type="entry name" value="IG"/>
    <property type="match status" value="1"/>
</dbReference>
<accession>A0A9B0TI63</accession>
<feature type="transmembrane region" description="Helical" evidence="5">
    <location>
        <begin position="205"/>
        <end position="231"/>
    </location>
</feature>
<proteinExistence type="predicted"/>
<evidence type="ECO:0000313" key="8">
    <source>
        <dbReference type="RefSeq" id="XP_006861819.1"/>
    </source>
</evidence>
<dbReference type="GO" id="GO:0032729">
    <property type="term" value="P:positive regulation of type II interferon production"/>
    <property type="evidence" value="ECO:0007669"/>
    <property type="project" value="TreeGrafter"/>
</dbReference>
<dbReference type="InterPro" id="IPR013783">
    <property type="entry name" value="Ig-like_fold"/>
</dbReference>
<dbReference type="RefSeq" id="XP_006861819.1">
    <property type="nucleotide sequence ID" value="XM_006861757.1"/>
</dbReference>
<dbReference type="OrthoDB" id="8963224at2759"/>
<dbReference type="CTD" id="114836"/>
<protein>
    <submittedName>
        <fullName evidence="8">SLAM family member 6</fullName>
    </submittedName>
</protein>
<keyword evidence="5" id="KW-1133">Transmembrane helix</keyword>
<sequence>MVTQRDSNSLMVNGVLGESVTLPLKFPEGEKINFIFWLHNATVIATIYQTEAESLQNNLFDLKRKDQLTFNQYFLRISNLTMEDMGTYKAQINSNTSNKFFHYSLRIFRRLRNLKITSISVSPGNKTCEIHLNCSVECPNDDVSFTWQPLGKTGPNLIISWDPGNSSEHNSYTCIAKNPVSNVSSSVSTNGLCKDDTKNKSLNAYLVWIVISVISMVTVTVACTFGGWLIWRKNTEIAGNIEYTPVAPEKSVYAQVNLPHTRNAQ</sequence>
<dbReference type="AlphaFoldDB" id="A0A9B0TI63"/>
<dbReference type="GO" id="GO:0072540">
    <property type="term" value="P:T-helper 17 cell lineage commitment"/>
    <property type="evidence" value="ECO:0007669"/>
    <property type="project" value="TreeGrafter"/>
</dbReference>